<feature type="transmembrane region" description="Helical" evidence="6">
    <location>
        <begin position="47"/>
        <end position="69"/>
    </location>
</feature>
<keyword evidence="2" id="KW-1003">Cell membrane</keyword>
<dbReference type="Proteomes" id="UP000886757">
    <property type="component" value="Unassembled WGS sequence"/>
</dbReference>
<feature type="transmembrane region" description="Helical" evidence="6">
    <location>
        <begin position="90"/>
        <end position="115"/>
    </location>
</feature>
<dbReference type="GO" id="GO:0140359">
    <property type="term" value="F:ABC-type transporter activity"/>
    <property type="evidence" value="ECO:0007669"/>
    <property type="project" value="InterPro"/>
</dbReference>
<evidence type="ECO:0000313" key="8">
    <source>
        <dbReference type="Proteomes" id="UP000886757"/>
    </source>
</evidence>
<feature type="transmembrane region" description="Helical" evidence="6">
    <location>
        <begin position="209"/>
        <end position="228"/>
    </location>
</feature>
<dbReference type="EMBL" id="DVGK01000061">
    <property type="protein sequence ID" value="HIR13320.1"/>
    <property type="molecule type" value="Genomic_DNA"/>
</dbReference>
<feature type="transmembrane region" description="Helical" evidence="6">
    <location>
        <begin position="12"/>
        <end position="35"/>
    </location>
</feature>
<feature type="transmembrane region" description="Helical" evidence="6">
    <location>
        <begin position="263"/>
        <end position="281"/>
    </location>
</feature>
<dbReference type="PANTHER" id="PTHR30294:SF29">
    <property type="entry name" value="MULTIDRUG ABC TRANSPORTER PERMEASE YBHS-RELATED"/>
    <property type="match status" value="1"/>
</dbReference>
<accession>A0A9D1D8I2</accession>
<reference evidence="7" key="2">
    <citation type="journal article" date="2021" name="PeerJ">
        <title>Extensive microbial diversity within the chicken gut microbiome revealed by metagenomics and culture.</title>
        <authorList>
            <person name="Gilroy R."/>
            <person name="Ravi A."/>
            <person name="Getino M."/>
            <person name="Pursley I."/>
            <person name="Horton D.L."/>
            <person name="Alikhan N.F."/>
            <person name="Baker D."/>
            <person name="Gharbi K."/>
            <person name="Hall N."/>
            <person name="Watson M."/>
            <person name="Adriaenssens E.M."/>
            <person name="Foster-Nyarko E."/>
            <person name="Jarju S."/>
            <person name="Secka A."/>
            <person name="Antonio M."/>
            <person name="Oren A."/>
            <person name="Chaudhuri R.R."/>
            <person name="La Ragione R."/>
            <person name="Hildebrand F."/>
            <person name="Pallen M.J."/>
        </authorList>
    </citation>
    <scope>NUCLEOTIDE SEQUENCE</scope>
    <source>
        <strain evidence="7">ChiSjej4B22-8148</strain>
    </source>
</reference>
<gene>
    <name evidence="7" type="ORF">IAB31_05285</name>
</gene>
<dbReference type="GO" id="GO:0005886">
    <property type="term" value="C:plasma membrane"/>
    <property type="evidence" value="ECO:0007669"/>
    <property type="project" value="UniProtKB-SubCell"/>
</dbReference>
<dbReference type="InterPro" id="IPR051449">
    <property type="entry name" value="ABC-2_transporter_component"/>
</dbReference>
<reference evidence="7" key="1">
    <citation type="submission" date="2020-10" db="EMBL/GenBank/DDBJ databases">
        <authorList>
            <person name="Gilroy R."/>
        </authorList>
    </citation>
    <scope>NUCLEOTIDE SEQUENCE</scope>
    <source>
        <strain evidence="7">ChiSjej4B22-8148</strain>
    </source>
</reference>
<dbReference type="InterPro" id="IPR025699">
    <property type="entry name" value="ABC2_memb-like"/>
</dbReference>
<protein>
    <submittedName>
        <fullName evidence="7">ABC-2 transporter permease</fullName>
    </submittedName>
</protein>
<evidence type="ECO:0000256" key="3">
    <source>
        <dbReference type="ARBA" id="ARBA00022692"/>
    </source>
</evidence>
<name>A0A9D1D8I2_9FIRM</name>
<dbReference type="PANTHER" id="PTHR30294">
    <property type="entry name" value="MEMBRANE COMPONENT OF ABC TRANSPORTER YHHJ-RELATED"/>
    <property type="match status" value="1"/>
</dbReference>
<dbReference type="Pfam" id="PF13346">
    <property type="entry name" value="ABC2_membrane_5"/>
    <property type="match status" value="1"/>
</dbReference>
<evidence type="ECO:0000313" key="7">
    <source>
        <dbReference type="EMBL" id="HIR13320.1"/>
    </source>
</evidence>
<keyword evidence="5 6" id="KW-0472">Membrane</keyword>
<keyword evidence="4 6" id="KW-1133">Transmembrane helix</keyword>
<dbReference type="AlphaFoldDB" id="A0A9D1D8I2"/>
<evidence type="ECO:0000256" key="2">
    <source>
        <dbReference type="ARBA" id="ARBA00022475"/>
    </source>
</evidence>
<evidence type="ECO:0000256" key="5">
    <source>
        <dbReference type="ARBA" id="ARBA00023136"/>
    </source>
</evidence>
<evidence type="ECO:0000256" key="4">
    <source>
        <dbReference type="ARBA" id="ARBA00022989"/>
    </source>
</evidence>
<feature type="transmembrane region" description="Helical" evidence="6">
    <location>
        <begin position="182"/>
        <end position="202"/>
    </location>
</feature>
<comment type="caution">
    <text evidence="7">The sequence shown here is derived from an EMBL/GenBank/DDBJ whole genome shotgun (WGS) entry which is preliminary data.</text>
</comment>
<evidence type="ECO:0000256" key="6">
    <source>
        <dbReference type="SAM" id="Phobius"/>
    </source>
</evidence>
<keyword evidence="3 6" id="KW-0812">Transmembrane</keyword>
<feature type="transmembrane region" description="Helical" evidence="6">
    <location>
        <begin position="127"/>
        <end position="149"/>
    </location>
</feature>
<proteinExistence type="predicted"/>
<evidence type="ECO:0000256" key="1">
    <source>
        <dbReference type="ARBA" id="ARBA00004651"/>
    </source>
</evidence>
<organism evidence="7 8">
    <name type="scientific">Candidatus Choladousia intestinavium</name>
    <dbReference type="NCBI Taxonomy" id="2840727"/>
    <lineage>
        <taxon>Bacteria</taxon>
        <taxon>Bacillati</taxon>
        <taxon>Bacillota</taxon>
        <taxon>Clostridia</taxon>
        <taxon>Lachnospirales</taxon>
        <taxon>Lachnospiraceae</taxon>
        <taxon>Lachnospiraceae incertae sedis</taxon>
        <taxon>Candidatus Choladousia</taxon>
    </lineage>
</organism>
<comment type="subcellular location">
    <subcellularLocation>
        <location evidence="1">Cell membrane</location>
        <topology evidence="1">Multi-pass membrane protein</topology>
    </subcellularLocation>
</comment>
<sequence length="287" mass="32002">MTAIYKREVKSFLTSMIGYVFIAFLLAVAGIYFSAYHLQGLYTQFSYTLQGMLFVFLIAVPILSMRVLAEERKTRTDQLLLTSPVSVSGIVLGKYLALVTIFLIPVLILMLYPLILTQFGTVSLRTAYTALFGFFLLGCSFLSIGLFLSSVTESQVIAAVLTFAVLLACYLSQGIASFFPETAAASFLAFLLFGAVLALALYYMTRHTLLSVITFAAVDGVFIVLYVLNSSLYEGLIQKLFDILDITALFYEFSNGILDLTGFVYYLSIIFIFLFLTVQSIQKRRWS</sequence>
<feature type="transmembrane region" description="Helical" evidence="6">
    <location>
        <begin position="156"/>
        <end position="176"/>
    </location>
</feature>